<protein>
    <recommendedName>
        <fullName evidence="3">Phosphoglycerate mutase</fullName>
    </recommendedName>
</protein>
<dbReference type="AlphaFoldDB" id="A0A507E679"/>
<gene>
    <name evidence="1" type="ORF">PhCBS80983_g03056</name>
</gene>
<organism evidence="1 2">
    <name type="scientific">Powellomyces hirtus</name>
    <dbReference type="NCBI Taxonomy" id="109895"/>
    <lineage>
        <taxon>Eukaryota</taxon>
        <taxon>Fungi</taxon>
        <taxon>Fungi incertae sedis</taxon>
        <taxon>Chytridiomycota</taxon>
        <taxon>Chytridiomycota incertae sedis</taxon>
        <taxon>Chytridiomycetes</taxon>
        <taxon>Spizellomycetales</taxon>
        <taxon>Powellomycetaceae</taxon>
        <taxon>Powellomyces</taxon>
    </lineage>
</organism>
<name>A0A507E679_9FUNG</name>
<evidence type="ECO:0008006" key="3">
    <source>
        <dbReference type="Google" id="ProtNLM"/>
    </source>
</evidence>
<comment type="caution">
    <text evidence="1">The sequence shown here is derived from an EMBL/GenBank/DDBJ whole genome shotgun (WGS) entry which is preliminary data.</text>
</comment>
<accession>A0A507E679</accession>
<proteinExistence type="predicted"/>
<dbReference type="EMBL" id="QEAQ01000034">
    <property type="protein sequence ID" value="TPX58580.1"/>
    <property type="molecule type" value="Genomic_DNA"/>
</dbReference>
<keyword evidence="2" id="KW-1185">Reference proteome</keyword>
<reference evidence="1 2" key="1">
    <citation type="journal article" date="2019" name="Sci. Rep.">
        <title>Comparative genomics of chytrid fungi reveal insights into the obligate biotrophic and pathogenic lifestyle of Synchytrium endobioticum.</title>
        <authorList>
            <person name="van de Vossenberg B.T.L.H."/>
            <person name="Warris S."/>
            <person name="Nguyen H.D.T."/>
            <person name="van Gent-Pelzer M.P.E."/>
            <person name="Joly D.L."/>
            <person name="van de Geest H.C."/>
            <person name="Bonants P.J.M."/>
            <person name="Smith D.S."/>
            <person name="Levesque C.A."/>
            <person name="van der Lee T.A.J."/>
        </authorList>
    </citation>
    <scope>NUCLEOTIDE SEQUENCE [LARGE SCALE GENOMIC DNA]</scope>
    <source>
        <strain evidence="1 2">CBS 809.83</strain>
    </source>
</reference>
<dbReference type="Proteomes" id="UP000318582">
    <property type="component" value="Unassembled WGS sequence"/>
</dbReference>
<sequence length="197" mass="22306">MGSKLQTTVIIIRHAEKLPWDRGLTPHKDVKAAYIDNHVLSAKGYERAQAFVAYFQCRQEMAALLRARPWGAVIAQDVDSEGGWGKSERPRETVDPLMRAPTMKDVPFILYKKSDADHMVNSILSGKYCGKTVLISWCHQMIPELAKQLGIPPSSVPEWDKKRFDVTWVLNLDGRNSSFTQIPQRLLYGDLDVPMPV</sequence>
<evidence type="ECO:0000313" key="1">
    <source>
        <dbReference type="EMBL" id="TPX58580.1"/>
    </source>
</evidence>
<evidence type="ECO:0000313" key="2">
    <source>
        <dbReference type="Proteomes" id="UP000318582"/>
    </source>
</evidence>